<evidence type="ECO:0000256" key="1">
    <source>
        <dbReference type="SAM" id="MobiDB-lite"/>
    </source>
</evidence>
<name>A0A854QIM4_CRYNE</name>
<comment type="caution">
    <text evidence="2">The sequence shown here is derived from an EMBL/GenBank/DDBJ whole genome shotgun (WGS) entry which is preliminary data.</text>
</comment>
<feature type="region of interest" description="Disordered" evidence="1">
    <location>
        <begin position="1"/>
        <end position="31"/>
    </location>
</feature>
<evidence type="ECO:0000313" key="2">
    <source>
        <dbReference type="EMBL" id="OXG29947.1"/>
    </source>
</evidence>
<proteinExistence type="predicted"/>
<dbReference type="Proteomes" id="UP000199727">
    <property type="component" value="Unassembled WGS sequence"/>
</dbReference>
<dbReference type="AlphaFoldDB" id="A0A854QIM4"/>
<sequence>MRTVNTLIRSQSLEGQGHNTSYQPSILVDRA</sequence>
<protein>
    <submittedName>
        <fullName evidence="2">Uncharacterized protein</fullName>
    </submittedName>
</protein>
<accession>A0A854QIM4</accession>
<feature type="compositionally biased region" description="Polar residues" evidence="1">
    <location>
        <begin position="1"/>
        <end position="24"/>
    </location>
</feature>
<reference evidence="2 3" key="1">
    <citation type="submission" date="2017-06" db="EMBL/GenBank/DDBJ databases">
        <title>Global population genomics of the pathogenic fungus Cryptococcus neoformans var. grubii.</title>
        <authorList>
            <person name="Cuomo C."/>
            <person name="Litvintseva A."/>
            <person name="Chen Y."/>
            <person name="Young S."/>
            <person name="Zeng Q."/>
            <person name="Chapman S."/>
            <person name="Gujja S."/>
            <person name="Saif S."/>
            <person name="Birren B."/>
        </authorList>
    </citation>
    <scope>NUCLEOTIDE SEQUENCE [LARGE SCALE GENOMIC DNA]</scope>
    <source>
        <strain evidence="2 3">Tu259-1</strain>
    </source>
</reference>
<dbReference type="EMBL" id="AMKT01000007">
    <property type="protein sequence ID" value="OXG29947.1"/>
    <property type="molecule type" value="Genomic_DNA"/>
</dbReference>
<organism evidence="2 3">
    <name type="scientific">Cryptococcus neoformans Tu259-1</name>
    <dbReference type="NCBI Taxonomy" id="1230072"/>
    <lineage>
        <taxon>Eukaryota</taxon>
        <taxon>Fungi</taxon>
        <taxon>Dikarya</taxon>
        <taxon>Basidiomycota</taxon>
        <taxon>Agaricomycotina</taxon>
        <taxon>Tremellomycetes</taxon>
        <taxon>Tremellales</taxon>
        <taxon>Cryptococcaceae</taxon>
        <taxon>Cryptococcus</taxon>
        <taxon>Cryptococcus neoformans species complex</taxon>
    </lineage>
</organism>
<gene>
    <name evidence="2" type="ORF">C361_00386</name>
</gene>
<evidence type="ECO:0000313" key="3">
    <source>
        <dbReference type="Proteomes" id="UP000199727"/>
    </source>
</evidence>